<dbReference type="InterPro" id="IPR019523">
    <property type="entry name" value="Prot_Pase1_reg-su15A/B_C"/>
</dbReference>
<evidence type="ECO:0000256" key="4">
    <source>
        <dbReference type="ARBA" id="ARBA00011204"/>
    </source>
</evidence>
<dbReference type="Pfam" id="PF10488">
    <property type="entry name" value="PP1c_bdg"/>
    <property type="match status" value="1"/>
</dbReference>
<comment type="function">
    <text evidence="1">Interacts with the host phosphatase PP1 catalytic subunit (PPP1CB) and recruits it to dephosphorylate EIF2S1/eIF2alpha and therefore restores the host translation that has been shut-down by the host. Also inhibits the EIF2S1/eIF2alpha-ATF4-DDIT3/CHOP pathway.</text>
</comment>
<keyword evidence="10" id="KW-0922">Interferon antiviral system evasion</keyword>
<evidence type="ECO:0000256" key="3">
    <source>
        <dbReference type="ARBA" id="ARBA00010161"/>
    </source>
</evidence>
<accession>A0A7R9K9B5</accession>
<dbReference type="PANTHER" id="PTHR16489:SF12">
    <property type="entry name" value="GH11727P"/>
    <property type="match status" value="1"/>
</dbReference>
<dbReference type="GO" id="GO:0039502">
    <property type="term" value="P:symbiont-mediated suppression of host type I interferon-mediated signaling pathway"/>
    <property type="evidence" value="ECO:0007669"/>
    <property type="project" value="UniProtKB-KW"/>
</dbReference>
<feature type="domain" description="Protein phosphatase 1 regulatory subunit 15A/B C-terminal" evidence="14">
    <location>
        <begin position="172"/>
        <end position="214"/>
    </location>
</feature>
<evidence type="ECO:0000313" key="15">
    <source>
        <dbReference type="EMBL" id="CAD7610722.1"/>
    </source>
</evidence>
<feature type="compositionally biased region" description="Low complexity" evidence="13">
    <location>
        <begin position="101"/>
        <end position="112"/>
    </location>
</feature>
<dbReference type="GO" id="GO:0019888">
    <property type="term" value="F:protein phosphatase regulator activity"/>
    <property type="evidence" value="ECO:0007669"/>
    <property type="project" value="TreeGrafter"/>
</dbReference>
<sequence>MTLEEIRLGRPHARYSHSRFTKIEMLKIFAKTASVAHSDLMFSSSQFSIKSTDRALVSHLTRKKHLKWKQSTRQSMLLVTFLRPGFSPTASRTSEDSAADSTPTTSVPVPSVQSKGLEKEACFIELVIGYSVNEGFKQILTLRQSDNVSFAVGDSLTTIHLMIAWDYAYRAARIGPWEQIARDRTRFQARISQMEDILKPVLSIKYRDSCAKRLSFNL</sequence>
<dbReference type="PANTHER" id="PTHR16489">
    <property type="entry name" value="GH11727P"/>
    <property type="match status" value="1"/>
</dbReference>
<evidence type="ECO:0000256" key="7">
    <source>
        <dbReference type="ARBA" id="ARBA00022632"/>
    </source>
</evidence>
<keyword evidence="11" id="KW-0899">Viral immunoevasion</keyword>
<proteinExistence type="inferred from homology"/>
<dbReference type="AlphaFoldDB" id="A0A7R9K9B5"/>
<dbReference type="GO" id="GO:0000164">
    <property type="term" value="C:protein phosphatase type 1 complex"/>
    <property type="evidence" value="ECO:0007669"/>
    <property type="project" value="TreeGrafter"/>
</dbReference>
<keyword evidence="6" id="KW-0945">Host-virus interaction</keyword>
<comment type="subunit">
    <text evidence="4">Interacts (via C-terminus) with host PPP1CB.</text>
</comment>
<dbReference type="GO" id="GO:0005783">
    <property type="term" value="C:endoplasmic reticulum"/>
    <property type="evidence" value="ECO:0007669"/>
    <property type="project" value="TreeGrafter"/>
</dbReference>
<comment type="similarity">
    <text evidence="2">Belongs to the asfivirus DP71L family.</text>
</comment>
<evidence type="ECO:0000256" key="12">
    <source>
        <dbReference type="ARBA" id="ARBA00031298"/>
    </source>
</evidence>
<keyword evidence="7" id="KW-1090">Inhibition of host innate immune response by virus</keyword>
<dbReference type="GO" id="GO:0034976">
    <property type="term" value="P:response to endoplasmic reticulum stress"/>
    <property type="evidence" value="ECO:0007669"/>
    <property type="project" value="TreeGrafter"/>
</dbReference>
<evidence type="ECO:0000256" key="10">
    <source>
        <dbReference type="ARBA" id="ARBA00023258"/>
    </source>
</evidence>
<reference evidence="15" key="1">
    <citation type="submission" date="2020-11" db="EMBL/GenBank/DDBJ databases">
        <authorList>
            <person name="Tran Van P."/>
        </authorList>
    </citation>
    <scope>NUCLEOTIDE SEQUENCE</scope>
</reference>
<keyword evidence="8" id="KW-1114">Inhibition of host interferon signaling pathway by virus</keyword>
<evidence type="ECO:0000256" key="8">
    <source>
        <dbReference type="ARBA" id="ARBA00022830"/>
    </source>
</evidence>
<evidence type="ECO:0000259" key="14">
    <source>
        <dbReference type="Pfam" id="PF10488"/>
    </source>
</evidence>
<evidence type="ECO:0000256" key="9">
    <source>
        <dbReference type="ARBA" id="ARBA00022921"/>
    </source>
</evidence>
<comment type="similarity">
    <text evidence="3">Belongs to the PPP1R15 family.</text>
</comment>
<evidence type="ECO:0000256" key="2">
    <source>
        <dbReference type="ARBA" id="ARBA00007512"/>
    </source>
</evidence>
<keyword evidence="9" id="KW-0426">Late protein</keyword>
<dbReference type="InterPro" id="IPR051254">
    <property type="entry name" value="PPP1R15"/>
</dbReference>
<evidence type="ECO:0000256" key="13">
    <source>
        <dbReference type="SAM" id="MobiDB-lite"/>
    </source>
</evidence>
<gene>
    <name evidence="15" type="ORF">TGEB3V08_LOCUS10806</name>
</gene>
<evidence type="ECO:0000256" key="11">
    <source>
        <dbReference type="ARBA" id="ARBA00023280"/>
    </source>
</evidence>
<evidence type="ECO:0000256" key="1">
    <source>
        <dbReference type="ARBA" id="ARBA00003756"/>
    </source>
</evidence>
<evidence type="ECO:0000256" key="6">
    <source>
        <dbReference type="ARBA" id="ARBA00022581"/>
    </source>
</evidence>
<evidence type="ECO:0000256" key="5">
    <source>
        <dbReference type="ARBA" id="ARBA00019072"/>
    </source>
</evidence>
<dbReference type="EMBL" id="OE846972">
    <property type="protein sequence ID" value="CAD7610722.1"/>
    <property type="molecule type" value="Genomic_DNA"/>
</dbReference>
<organism evidence="15">
    <name type="scientific">Timema genevievae</name>
    <name type="common">Walking stick</name>
    <dbReference type="NCBI Taxonomy" id="629358"/>
    <lineage>
        <taxon>Eukaryota</taxon>
        <taxon>Metazoa</taxon>
        <taxon>Ecdysozoa</taxon>
        <taxon>Arthropoda</taxon>
        <taxon>Hexapoda</taxon>
        <taxon>Insecta</taxon>
        <taxon>Pterygota</taxon>
        <taxon>Neoptera</taxon>
        <taxon>Polyneoptera</taxon>
        <taxon>Phasmatodea</taxon>
        <taxon>Timematodea</taxon>
        <taxon>Timematoidea</taxon>
        <taxon>Timematidae</taxon>
        <taxon>Timema</taxon>
    </lineage>
</organism>
<protein>
    <recommendedName>
        <fullName evidence="5">Protein DP71L</fullName>
    </recommendedName>
    <alternativeName>
        <fullName evidence="12">MyD116 homolog</fullName>
    </alternativeName>
</protein>
<dbReference type="GO" id="GO:0051246">
    <property type="term" value="P:regulation of protein metabolic process"/>
    <property type="evidence" value="ECO:0007669"/>
    <property type="project" value="UniProtKB-ARBA"/>
</dbReference>
<name>A0A7R9K9B5_TIMGE</name>
<feature type="region of interest" description="Disordered" evidence="13">
    <location>
        <begin position="89"/>
        <end position="112"/>
    </location>
</feature>